<dbReference type="STRING" id="224129.A0A1W4WG06"/>
<evidence type="ECO:0000256" key="1">
    <source>
        <dbReference type="SAM" id="Phobius"/>
    </source>
</evidence>
<dbReference type="Proteomes" id="UP000192223">
    <property type="component" value="Unplaced"/>
</dbReference>
<accession>A0A1W4WG06</accession>
<dbReference type="KEGG" id="apln:108735426"/>
<organism evidence="2 3">
    <name type="scientific">Agrilus planipennis</name>
    <name type="common">Emerald ash borer</name>
    <name type="synonym">Agrilus marcopoli</name>
    <dbReference type="NCBI Taxonomy" id="224129"/>
    <lineage>
        <taxon>Eukaryota</taxon>
        <taxon>Metazoa</taxon>
        <taxon>Ecdysozoa</taxon>
        <taxon>Arthropoda</taxon>
        <taxon>Hexapoda</taxon>
        <taxon>Insecta</taxon>
        <taxon>Pterygota</taxon>
        <taxon>Neoptera</taxon>
        <taxon>Endopterygota</taxon>
        <taxon>Coleoptera</taxon>
        <taxon>Polyphaga</taxon>
        <taxon>Elateriformia</taxon>
        <taxon>Buprestoidea</taxon>
        <taxon>Buprestidae</taxon>
        <taxon>Agrilinae</taxon>
        <taxon>Agrilus</taxon>
    </lineage>
</organism>
<protein>
    <submittedName>
        <fullName evidence="3">Uncharacterized protein LOC108735426</fullName>
    </submittedName>
</protein>
<evidence type="ECO:0000313" key="3">
    <source>
        <dbReference type="RefSeq" id="XP_018322886.1"/>
    </source>
</evidence>
<proteinExistence type="predicted"/>
<dbReference type="OrthoDB" id="5841748at2759"/>
<dbReference type="RefSeq" id="XP_018322886.1">
    <property type="nucleotide sequence ID" value="XM_018467384.1"/>
</dbReference>
<sequence>MQRVLSLETSRCTDTSGEFVSKRLCVSFLFSIAFFALLGGYLLGRYATERALIIKKKTTLEDINVEDSKSFETLYRLSEITQQIHNSTKMLSTSQQNLKSEHIDEIYKHIQCNIDFVKIPDKIQFQNDVPLEISKIVHNQLKSFEDCYKTVSELLEQYVTPVENNR</sequence>
<keyword evidence="1" id="KW-1133">Transmembrane helix</keyword>
<gene>
    <name evidence="3" type="primary">LOC108735426</name>
</gene>
<dbReference type="InParanoid" id="A0A1W4WG06"/>
<keyword evidence="1" id="KW-0472">Membrane</keyword>
<reference evidence="3" key="1">
    <citation type="submission" date="2025-08" db="UniProtKB">
        <authorList>
            <consortium name="RefSeq"/>
        </authorList>
    </citation>
    <scope>IDENTIFICATION</scope>
    <source>
        <tissue evidence="3">Entire body</tissue>
    </source>
</reference>
<evidence type="ECO:0000313" key="2">
    <source>
        <dbReference type="Proteomes" id="UP000192223"/>
    </source>
</evidence>
<name>A0A1W4WG06_AGRPL</name>
<dbReference type="AlphaFoldDB" id="A0A1W4WG06"/>
<feature type="transmembrane region" description="Helical" evidence="1">
    <location>
        <begin position="26"/>
        <end position="47"/>
    </location>
</feature>
<keyword evidence="2" id="KW-1185">Reference proteome</keyword>
<keyword evidence="1" id="KW-0812">Transmembrane</keyword>
<dbReference type="GeneID" id="108735426"/>